<dbReference type="EMBL" id="GBXM01087475">
    <property type="protein sequence ID" value="JAH21102.1"/>
    <property type="molecule type" value="Transcribed_RNA"/>
</dbReference>
<dbReference type="AlphaFoldDB" id="A0A0E9QX98"/>
<evidence type="ECO:0000313" key="2">
    <source>
        <dbReference type="EMBL" id="JAH21102.1"/>
    </source>
</evidence>
<accession>A0A0E9QX98</accession>
<keyword evidence="1" id="KW-0812">Transmembrane</keyword>
<protein>
    <submittedName>
        <fullName evidence="2">Uncharacterized protein</fullName>
    </submittedName>
</protein>
<name>A0A0E9QX98_ANGAN</name>
<keyword evidence="1" id="KW-1133">Transmembrane helix</keyword>
<organism evidence="2">
    <name type="scientific">Anguilla anguilla</name>
    <name type="common">European freshwater eel</name>
    <name type="synonym">Muraena anguilla</name>
    <dbReference type="NCBI Taxonomy" id="7936"/>
    <lineage>
        <taxon>Eukaryota</taxon>
        <taxon>Metazoa</taxon>
        <taxon>Chordata</taxon>
        <taxon>Craniata</taxon>
        <taxon>Vertebrata</taxon>
        <taxon>Euteleostomi</taxon>
        <taxon>Actinopterygii</taxon>
        <taxon>Neopterygii</taxon>
        <taxon>Teleostei</taxon>
        <taxon>Anguilliformes</taxon>
        <taxon>Anguillidae</taxon>
        <taxon>Anguilla</taxon>
    </lineage>
</organism>
<reference evidence="2" key="1">
    <citation type="submission" date="2014-11" db="EMBL/GenBank/DDBJ databases">
        <authorList>
            <person name="Amaro Gonzalez C."/>
        </authorList>
    </citation>
    <scope>NUCLEOTIDE SEQUENCE</scope>
</reference>
<feature type="transmembrane region" description="Helical" evidence="1">
    <location>
        <begin position="24"/>
        <end position="44"/>
    </location>
</feature>
<evidence type="ECO:0000256" key="1">
    <source>
        <dbReference type="SAM" id="Phobius"/>
    </source>
</evidence>
<keyword evidence="1" id="KW-0472">Membrane</keyword>
<reference evidence="2" key="2">
    <citation type="journal article" date="2015" name="Fish Shellfish Immunol.">
        <title>Early steps in the European eel (Anguilla anguilla)-Vibrio vulnificus interaction in the gills: Role of the RtxA13 toxin.</title>
        <authorList>
            <person name="Callol A."/>
            <person name="Pajuelo D."/>
            <person name="Ebbesson L."/>
            <person name="Teles M."/>
            <person name="MacKenzie S."/>
            <person name="Amaro C."/>
        </authorList>
    </citation>
    <scope>NUCLEOTIDE SEQUENCE</scope>
</reference>
<sequence>MNTAAQDKAPPQPQFNIPATSRQLCLFCRVSLSEFFLIYLFIYFF</sequence>
<proteinExistence type="predicted"/>